<feature type="transmembrane region" description="Helical" evidence="10">
    <location>
        <begin position="197"/>
        <end position="217"/>
    </location>
</feature>
<comment type="catalytic activity">
    <reaction evidence="8">
        <text>[GlcNAc-(1-&gt;4)-Mur2Ac(oyl-L-Ala-gamma-D-Glu-L-Lys-D-Ala-D-Ala)](n)-di-trans,octa-cis-undecaprenyl diphosphate + beta-D-GlcNAc-(1-&gt;4)-Mur2Ac(oyl-L-Ala-gamma-D-Glu-L-Lys-D-Ala-D-Ala)-di-trans,octa-cis-undecaprenyl diphosphate = [GlcNAc-(1-&gt;4)-Mur2Ac(oyl-L-Ala-gamma-D-Glu-L-Lys-D-Ala-D-Ala)](n+1)-di-trans,octa-cis-undecaprenyl diphosphate + di-trans,octa-cis-undecaprenyl diphosphate + H(+)</text>
        <dbReference type="Rhea" id="RHEA:23708"/>
        <dbReference type="Rhea" id="RHEA-COMP:9602"/>
        <dbReference type="Rhea" id="RHEA-COMP:9603"/>
        <dbReference type="ChEBI" id="CHEBI:15378"/>
        <dbReference type="ChEBI" id="CHEBI:58405"/>
        <dbReference type="ChEBI" id="CHEBI:60033"/>
        <dbReference type="ChEBI" id="CHEBI:78435"/>
        <dbReference type="EC" id="2.4.99.28"/>
    </reaction>
</comment>
<evidence type="ECO:0000256" key="1">
    <source>
        <dbReference type="ARBA" id="ARBA00022645"/>
    </source>
</evidence>
<name>A0A2T0Q6T6_9ACTN</name>
<evidence type="ECO:0000313" key="13">
    <source>
        <dbReference type="EMBL" id="PRX99546.1"/>
    </source>
</evidence>
<dbReference type="InterPro" id="IPR036950">
    <property type="entry name" value="PBP_transglycosylase"/>
</dbReference>
<dbReference type="Pfam" id="PF00912">
    <property type="entry name" value="Transgly"/>
    <property type="match status" value="1"/>
</dbReference>
<dbReference type="Gene3D" id="3.40.710.10">
    <property type="entry name" value="DD-peptidase/beta-lactamase superfamily"/>
    <property type="match status" value="1"/>
</dbReference>
<evidence type="ECO:0000256" key="2">
    <source>
        <dbReference type="ARBA" id="ARBA00022670"/>
    </source>
</evidence>
<evidence type="ECO:0000256" key="10">
    <source>
        <dbReference type="SAM" id="Phobius"/>
    </source>
</evidence>
<comment type="catalytic activity">
    <reaction evidence="7">
        <text>Preferential cleavage: (Ac)2-L-Lys-D-Ala-|-D-Ala. Also transpeptidation of peptidyl-alanyl moieties that are N-acyl substituents of D-alanine.</text>
        <dbReference type="EC" id="3.4.16.4"/>
    </reaction>
</comment>
<reference evidence="13 14" key="1">
    <citation type="submission" date="2018-03" db="EMBL/GenBank/DDBJ databases">
        <title>Genomic Encyclopedia of Archaeal and Bacterial Type Strains, Phase II (KMG-II): from individual species to whole genera.</title>
        <authorList>
            <person name="Goeker M."/>
        </authorList>
    </citation>
    <scope>NUCLEOTIDE SEQUENCE [LARGE SCALE GENOMIC DNA]</scope>
    <source>
        <strain evidence="13 14">DSM 45601</strain>
    </source>
</reference>
<feature type="compositionally biased region" description="Basic and acidic residues" evidence="9">
    <location>
        <begin position="106"/>
        <end position="128"/>
    </location>
</feature>
<protein>
    <submittedName>
        <fullName evidence="13">Membrane peptidoglycan carboxypeptidase</fullName>
    </submittedName>
</protein>
<gene>
    <name evidence="13" type="ORF">CLV72_103147</name>
</gene>
<dbReference type="PANTHER" id="PTHR32282">
    <property type="entry name" value="BINDING PROTEIN TRANSPEPTIDASE, PUTATIVE-RELATED"/>
    <property type="match status" value="1"/>
</dbReference>
<proteinExistence type="predicted"/>
<evidence type="ECO:0000259" key="12">
    <source>
        <dbReference type="Pfam" id="PF00912"/>
    </source>
</evidence>
<feature type="domain" description="Glycosyl transferase family 51" evidence="12">
    <location>
        <begin position="244"/>
        <end position="425"/>
    </location>
</feature>
<keyword evidence="3" id="KW-0328">Glycosyltransferase</keyword>
<dbReference type="GO" id="GO:0009002">
    <property type="term" value="F:serine-type D-Ala-D-Ala carboxypeptidase activity"/>
    <property type="evidence" value="ECO:0007669"/>
    <property type="project" value="UniProtKB-EC"/>
</dbReference>
<dbReference type="InterPro" id="IPR012338">
    <property type="entry name" value="Beta-lactam/transpept-like"/>
</dbReference>
<accession>A0A2T0Q6T6</accession>
<dbReference type="InterPro" id="IPR050396">
    <property type="entry name" value="Glycosyltr_51/Transpeptidase"/>
</dbReference>
<keyword evidence="4" id="KW-0808">Transferase</keyword>
<dbReference type="PANTHER" id="PTHR32282:SF34">
    <property type="entry name" value="PENICILLIN-BINDING PROTEIN 1A"/>
    <property type="match status" value="1"/>
</dbReference>
<evidence type="ECO:0000256" key="5">
    <source>
        <dbReference type="ARBA" id="ARBA00022801"/>
    </source>
</evidence>
<keyword evidence="5" id="KW-0378">Hydrolase</keyword>
<feature type="region of interest" description="Disordered" evidence="9">
    <location>
        <begin position="810"/>
        <end position="914"/>
    </location>
</feature>
<keyword evidence="10" id="KW-1133">Transmembrane helix</keyword>
<evidence type="ECO:0000256" key="4">
    <source>
        <dbReference type="ARBA" id="ARBA00022679"/>
    </source>
</evidence>
<dbReference type="InterPro" id="IPR001264">
    <property type="entry name" value="Glyco_trans_51"/>
</dbReference>
<dbReference type="AlphaFoldDB" id="A0A2T0Q6T6"/>
<organism evidence="13 14">
    <name type="scientific">Allonocardiopsis opalescens</name>
    <dbReference type="NCBI Taxonomy" id="1144618"/>
    <lineage>
        <taxon>Bacteria</taxon>
        <taxon>Bacillati</taxon>
        <taxon>Actinomycetota</taxon>
        <taxon>Actinomycetes</taxon>
        <taxon>Streptosporangiales</taxon>
        <taxon>Allonocardiopsis</taxon>
    </lineage>
</organism>
<keyword evidence="10" id="KW-0812">Transmembrane</keyword>
<feature type="region of interest" description="Disordered" evidence="9">
    <location>
        <begin position="1"/>
        <end position="183"/>
    </location>
</feature>
<keyword evidence="2" id="KW-0645">Protease</keyword>
<dbReference type="GO" id="GO:0009252">
    <property type="term" value="P:peptidoglycan biosynthetic process"/>
    <property type="evidence" value="ECO:0007669"/>
    <property type="project" value="TreeGrafter"/>
</dbReference>
<evidence type="ECO:0000256" key="9">
    <source>
        <dbReference type="SAM" id="MobiDB-lite"/>
    </source>
</evidence>
<dbReference type="SUPFAM" id="SSF53955">
    <property type="entry name" value="Lysozyme-like"/>
    <property type="match status" value="1"/>
</dbReference>
<dbReference type="GO" id="GO:0006508">
    <property type="term" value="P:proteolysis"/>
    <property type="evidence" value="ECO:0007669"/>
    <property type="project" value="UniProtKB-KW"/>
</dbReference>
<dbReference type="GO" id="GO:0008658">
    <property type="term" value="F:penicillin binding"/>
    <property type="evidence" value="ECO:0007669"/>
    <property type="project" value="InterPro"/>
</dbReference>
<keyword evidence="6" id="KW-0511">Multifunctional enzyme</keyword>
<dbReference type="Gene3D" id="1.10.3810.10">
    <property type="entry name" value="Biosynthetic peptidoglycan transglycosylase-like"/>
    <property type="match status" value="1"/>
</dbReference>
<dbReference type="GO" id="GO:0008955">
    <property type="term" value="F:peptidoglycan glycosyltransferase activity"/>
    <property type="evidence" value="ECO:0007669"/>
    <property type="project" value="UniProtKB-EC"/>
</dbReference>
<dbReference type="Proteomes" id="UP000237846">
    <property type="component" value="Unassembled WGS sequence"/>
</dbReference>
<evidence type="ECO:0000313" key="14">
    <source>
        <dbReference type="Proteomes" id="UP000237846"/>
    </source>
</evidence>
<feature type="compositionally biased region" description="Polar residues" evidence="9">
    <location>
        <begin position="891"/>
        <end position="914"/>
    </location>
</feature>
<dbReference type="InterPro" id="IPR023346">
    <property type="entry name" value="Lysozyme-like_dom_sf"/>
</dbReference>
<comment type="caution">
    <text evidence="13">The sequence shown here is derived from an EMBL/GenBank/DDBJ whole genome shotgun (WGS) entry which is preliminary data.</text>
</comment>
<dbReference type="GO" id="GO:0030288">
    <property type="term" value="C:outer membrane-bounded periplasmic space"/>
    <property type="evidence" value="ECO:0007669"/>
    <property type="project" value="TreeGrafter"/>
</dbReference>
<feature type="compositionally biased region" description="Low complexity" evidence="9">
    <location>
        <begin position="836"/>
        <end position="852"/>
    </location>
</feature>
<keyword evidence="1 13" id="KW-0121">Carboxypeptidase</keyword>
<keyword evidence="10" id="KW-0472">Membrane</keyword>
<sequence>MGFWGHNPQYDRPIKKKRRRPDDTGGRQAGRRRAEPPGGRRRAEPEGGSRRRAADPAAEGGRRAAPEGRRAAPEGGRRRAEGERRTRSEAPPPGGRRRAAAADGAMRSERPEGGRRRAESDRRLRTTDPGEPAGRRRAGSESRHGSGPGGRRRPDDDHRRPRGRAADPRGRARRKKVEEDDDRGPVRRFFARAWKPALGVMGLGFVGAVGLLGVAYATTPGADELRAQADAESADTAMYFGDETELATIGTSNRVPVEIEDVPEHVQEAVIAAEQQTFRTDPAISIPGLARVVYNAIATGGSRIEGASTITQQMARNYYETLSQDVSITRKLREIMISLRVEQSLSKDQILQQYLNTIYFGRQANGIESAAQAYFGTSVGELDVAQSAFMAALIQQPGNFENLSEENDAVREELEFRWNYVLDNMVESGTLSAADRAEQEFPEPIPYELGEEYAGQRGYMIEAVRNELRERYDLTDNEINVGGWQVHTTLDPALMEAAEEAVQNADLPENFRTGLTAIDPATGGIRAFYGGANLAEQADNSLYLQAQAGSSMKPVVLAAALERGISLESRFDGDSPQSFEGLQEPVNNAGNESHGVVDLVQATAQSVNTTYVQLAIEVTPDEVIRIGTEAGIRESQWETATPGPNIALGIHQVRAVDLASVYATFAAQGVHRDAHLIEQVLNREGEELEPSPGEEITDSQAFSAEVARDATFAMQAVVQPGATGAAAALPDGRPVAGKTGTSEEARSTWFAGYVPQLATAVGLFDAEGEALGDTYSGGGTSAEIWREFMTAAMDGEEVRQFDPPARIGTAQDFVPVEPSPDPSTETEPEPSPDPSTPSTSPDPTTPTPSSTPCEDEGNMWPPGCTPVEPDPDPSSTPPDGECQEPFPWQCEEQQNSDAAAQGSNGRRGDTTGST</sequence>
<dbReference type="SUPFAM" id="SSF56601">
    <property type="entry name" value="beta-lactamase/transpeptidase-like"/>
    <property type="match status" value="1"/>
</dbReference>
<keyword evidence="14" id="KW-1185">Reference proteome</keyword>
<evidence type="ECO:0000256" key="7">
    <source>
        <dbReference type="ARBA" id="ARBA00034000"/>
    </source>
</evidence>
<feature type="domain" description="Penicillin-binding protein transpeptidase" evidence="11">
    <location>
        <begin position="515"/>
        <end position="789"/>
    </location>
</feature>
<evidence type="ECO:0000256" key="3">
    <source>
        <dbReference type="ARBA" id="ARBA00022676"/>
    </source>
</evidence>
<feature type="compositionally biased region" description="Basic and acidic residues" evidence="9">
    <location>
        <begin position="152"/>
        <end position="170"/>
    </location>
</feature>
<feature type="compositionally biased region" description="Basic and acidic residues" evidence="9">
    <location>
        <begin position="41"/>
        <end position="88"/>
    </location>
</feature>
<evidence type="ECO:0000256" key="8">
    <source>
        <dbReference type="ARBA" id="ARBA00049902"/>
    </source>
</evidence>
<dbReference type="InterPro" id="IPR001460">
    <property type="entry name" value="PCN-bd_Tpept"/>
</dbReference>
<evidence type="ECO:0000256" key="6">
    <source>
        <dbReference type="ARBA" id="ARBA00023268"/>
    </source>
</evidence>
<dbReference type="EMBL" id="PVZC01000003">
    <property type="protein sequence ID" value="PRX99546.1"/>
    <property type="molecule type" value="Genomic_DNA"/>
</dbReference>
<dbReference type="Pfam" id="PF00905">
    <property type="entry name" value="Transpeptidase"/>
    <property type="match status" value="1"/>
</dbReference>
<evidence type="ECO:0000259" key="11">
    <source>
        <dbReference type="Pfam" id="PF00905"/>
    </source>
</evidence>